<dbReference type="InterPro" id="IPR027417">
    <property type="entry name" value="P-loop_NTPase"/>
</dbReference>
<feature type="compositionally biased region" description="Polar residues" evidence="2">
    <location>
        <begin position="27"/>
        <end position="37"/>
    </location>
</feature>
<sequence>MNIRKAFPHLGSTPRKKPRIGEGEASPSASTPGSRASSVPPPESVGHTSGSSTPTQQEAPMINSGRSAPVDSTSGNSPGGRAKIRTLLTALESSARVIPPVASAIKTLRTFVDNCGENNEYEPLRLTLNQLLDDLVEHKKTSEEKGTRMSKSVQGIYSDIEAEARNLKSIQRQNTERQLTDALTRLEKITQCYRRIDDHLKRLTLNANLEVLDAVTEQAVEARLNRMSPSMSATYNSAESADVQRRSCTPGTREPQIQSLLEWARDPGAGRTYWMNGMAGTGKTTITHSVCTELDKTGELGASFFCSRTIPECRQVKYIIPSIAYQLARFSHGFRDELVKALKSDPDACSRAPKIQHENLIAGPLAAAQAYLPPTFVVVIDALDECENDDAVGQVLDLLLSSPNTLPVRYLVSSRPEPEIYDRMVRRAGARLVLHDLEPASVQMDIEAYVRDELKDIPLTESQWKAILLRPQNEELERSSTCHYPIIIHSHGTRRSEDDQWTLLDHTHECL</sequence>
<accession>A0A0B7FI14</accession>
<keyword evidence="5" id="KW-1185">Reference proteome</keyword>
<feature type="domain" description="NACHT" evidence="3">
    <location>
        <begin position="271"/>
        <end position="416"/>
    </location>
</feature>
<organism evidence="4 5">
    <name type="scientific">Thanatephorus cucumeris (strain AG1-IB / isolate 7/3/14)</name>
    <name type="common">Lettuce bottom rot fungus</name>
    <name type="synonym">Rhizoctonia solani</name>
    <dbReference type="NCBI Taxonomy" id="1108050"/>
    <lineage>
        <taxon>Eukaryota</taxon>
        <taxon>Fungi</taxon>
        <taxon>Dikarya</taxon>
        <taxon>Basidiomycota</taxon>
        <taxon>Agaricomycotina</taxon>
        <taxon>Agaricomycetes</taxon>
        <taxon>Cantharellales</taxon>
        <taxon>Ceratobasidiaceae</taxon>
        <taxon>Rhizoctonia</taxon>
        <taxon>Rhizoctonia solani AG-1</taxon>
    </lineage>
</organism>
<dbReference type="AlphaFoldDB" id="A0A0B7FI14"/>
<name>A0A0B7FI14_THACB</name>
<proteinExistence type="predicted"/>
<evidence type="ECO:0000259" key="3">
    <source>
        <dbReference type="PROSITE" id="PS50837"/>
    </source>
</evidence>
<dbReference type="PANTHER" id="PTHR10039">
    <property type="entry name" value="AMELOGENIN"/>
    <property type="match status" value="1"/>
</dbReference>
<evidence type="ECO:0000313" key="4">
    <source>
        <dbReference type="EMBL" id="CEL57300.1"/>
    </source>
</evidence>
<dbReference type="InterPro" id="IPR056884">
    <property type="entry name" value="NPHP3-like_N"/>
</dbReference>
<dbReference type="SUPFAM" id="SSF52540">
    <property type="entry name" value="P-loop containing nucleoside triphosphate hydrolases"/>
    <property type="match status" value="1"/>
</dbReference>
<reference evidence="4 5" key="1">
    <citation type="submission" date="2014-11" db="EMBL/GenBank/DDBJ databases">
        <authorList>
            <person name="Wibberg Daniel"/>
        </authorList>
    </citation>
    <scope>NUCLEOTIDE SEQUENCE [LARGE SCALE GENOMIC DNA]</scope>
    <source>
        <strain evidence="4">Rhizoctonia solani AG1-IB 7/3/14</strain>
    </source>
</reference>
<protein>
    <recommendedName>
        <fullName evidence="3">NACHT domain-containing protein</fullName>
    </recommendedName>
</protein>
<dbReference type="Proteomes" id="UP000059188">
    <property type="component" value="Unassembled WGS sequence"/>
</dbReference>
<feature type="region of interest" description="Disordered" evidence="2">
    <location>
        <begin position="1"/>
        <end position="81"/>
    </location>
</feature>
<feature type="compositionally biased region" description="Polar residues" evidence="2">
    <location>
        <begin position="46"/>
        <end position="76"/>
    </location>
</feature>
<dbReference type="EMBL" id="LN679396">
    <property type="protein sequence ID" value="CEL57300.1"/>
    <property type="molecule type" value="Genomic_DNA"/>
</dbReference>
<dbReference type="Gene3D" id="3.40.50.300">
    <property type="entry name" value="P-loop containing nucleotide triphosphate hydrolases"/>
    <property type="match status" value="1"/>
</dbReference>
<evidence type="ECO:0000256" key="1">
    <source>
        <dbReference type="ARBA" id="ARBA00022737"/>
    </source>
</evidence>
<dbReference type="STRING" id="1108050.A0A0B7FI14"/>
<dbReference type="OrthoDB" id="5967843at2759"/>
<evidence type="ECO:0000256" key="2">
    <source>
        <dbReference type="SAM" id="MobiDB-lite"/>
    </source>
</evidence>
<feature type="region of interest" description="Disordered" evidence="2">
    <location>
        <begin position="231"/>
        <end position="251"/>
    </location>
</feature>
<keyword evidence="1" id="KW-0677">Repeat</keyword>
<dbReference type="InterPro" id="IPR007111">
    <property type="entry name" value="NACHT_NTPase"/>
</dbReference>
<gene>
    <name evidence="4" type="ORF">RSOLAG1IB_12116</name>
</gene>
<dbReference type="Pfam" id="PF24883">
    <property type="entry name" value="NPHP3_N"/>
    <property type="match status" value="1"/>
</dbReference>
<dbReference type="PROSITE" id="PS50837">
    <property type="entry name" value="NACHT"/>
    <property type="match status" value="1"/>
</dbReference>
<evidence type="ECO:0000313" key="5">
    <source>
        <dbReference type="Proteomes" id="UP000059188"/>
    </source>
</evidence>